<evidence type="ECO:0000259" key="1">
    <source>
        <dbReference type="Pfam" id="PF16571"/>
    </source>
</evidence>
<dbReference type="EMBL" id="SPQB01000009">
    <property type="protein sequence ID" value="TFU33397.1"/>
    <property type="molecule type" value="Genomic_DNA"/>
</dbReference>
<organism evidence="2 3">
    <name type="scientific">Microbacterium paludicola</name>
    <dbReference type="NCBI Taxonomy" id="300019"/>
    <lineage>
        <taxon>Bacteria</taxon>
        <taxon>Bacillati</taxon>
        <taxon>Actinomycetota</taxon>
        <taxon>Actinomycetes</taxon>
        <taxon>Micrococcales</taxon>
        <taxon>Microbacteriaceae</taxon>
        <taxon>Microbacterium</taxon>
    </lineage>
</organism>
<dbReference type="Proteomes" id="UP000298358">
    <property type="component" value="Unassembled WGS sequence"/>
</dbReference>
<dbReference type="RefSeq" id="WP_135113890.1">
    <property type="nucleotide sequence ID" value="NZ_BAAANG010000012.1"/>
</dbReference>
<keyword evidence="3" id="KW-1185">Reference proteome</keyword>
<reference evidence="2 3" key="1">
    <citation type="submission" date="2019-03" db="EMBL/GenBank/DDBJ databases">
        <title>Diversity of the mouse oral microbiome.</title>
        <authorList>
            <person name="Joseph S."/>
            <person name="Aduse-Opoku J."/>
            <person name="Curtis M."/>
            <person name="Wade W."/>
            <person name="Hashim A."/>
        </authorList>
    </citation>
    <scope>NUCLEOTIDE SEQUENCE [LARGE SCALE GENOMIC DNA]</scope>
    <source>
        <strain evidence="2 3">P1012</strain>
    </source>
</reference>
<dbReference type="InterPro" id="IPR032330">
    <property type="entry name" value="EF-G-binding_C"/>
</dbReference>
<sequence>MLPVTERDIRASFVNASRKEVSDLTLPAGFADLDWDRLDYLGWSDPKFPRRAYAVVELDGRLVGMLLQQAEQRTSARAQCSWCEDVMLTNDVQFFAARKAGPAGRKGDTVGTLVCANFGCSAVVRKLPPLAYEGFDREAARDERIRRLGEHVRAFARALGA</sequence>
<feature type="domain" description="Elongation factor G-binding protein C-terminal treble-clef zinc-finger" evidence="1">
    <location>
        <begin position="8"/>
        <end position="157"/>
    </location>
</feature>
<dbReference type="AlphaFoldDB" id="A0A4Y9FWK7"/>
<dbReference type="OrthoDB" id="4171838at2"/>
<accession>A0A4Y9FWK7</accession>
<gene>
    <name evidence="2" type="ORF">E4U02_05835</name>
</gene>
<dbReference type="Pfam" id="PF16571">
    <property type="entry name" value="FBP_C"/>
    <property type="match status" value="1"/>
</dbReference>
<protein>
    <submittedName>
        <fullName evidence="2">FBP domain-containing protein</fullName>
    </submittedName>
</protein>
<evidence type="ECO:0000313" key="3">
    <source>
        <dbReference type="Proteomes" id="UP000298358"/>
    </source>
</evidence>
<name>A0A4Y9FWK7_9MICO</name>
<proteinExistence type="predicted"/>
<comment type="caution">
    <text evidence="2">The sequence shown here is derived from an EMBL/GenBank/DDBJ whole genome shotgun (WGS) entry which is preliminary data.</text>
</comment>
<evidence type="ECO:0000313" key="2">
    <source>
        <dbReference type="EMBL" id="TFU33397.1"/>
    </source>
</evidence>